<gene>
    <name evidence="3" type="ORF">EUB48_00310</name>
</gene>
<feature type="domain" description="Class II aldolase/adducin N-terminal" evidence="2">
    <location>
        <begin position="10"/>
        <end position="190"/>
    </location>
</feature>
<dbReference type="OrthoDB" id="8859181at2"/>
<dbReference type="GO" id="GO:0051015">
    <property type="term" value="F:actin filament binding"/>
    <property type="evidence" value="ECO:0007669"/>
    <property type="project" value="TreeGrafter"/>
</dbReference>
<name>A0A515DGR1_9BURK</name>
<dbReference type="SUPFAM" id="SSF53639">
    <property type="entry name" value="AraD/HMP-PK domain-like"/>
    <property type="match status" value="1"/>
</dbReference>
<dbReference type="PANTHER" id="PTHR10672:SF3">
    <property type="entry name" value="PROTEIN HU-LI TAI SHAO"/>
    <property type="match status" value="1"/>
</dbReference>
<dbReference type="Proteomes" id="UP000316798">
    <property type="component" value="Chromosome"/>
</dbReference>
<dbReference type="InterPro" id="IPR036409">
    <property type="entry name" value="Aldolase_II/adducin_N_sf"/>
</dbReference>
<dbReference type="GO" id="GO:0005856">
    <property type="term" value="C:cytoskeleton"/>
    <property type="evidence" value="ECO:0007669"/>
    <property type="project" value="TreeGrafter"/>
</dbReference>
<organism evidence="3 4">
    <name type="scientific">Rhodoferax sediminis</name>
    <dbReference type="NCBI Taxonomy" id="2509614"/>
    <lineage>
        <taxon>Bacteria</taxon>
        <taxon>Pseudomonadati</taxon>
        <taxon>Pseudomonadota</taxon>
        <taxon>Betaproteobacteria</taxon>
        <taxon>Burkholderiales</taxon>
        <taxon>Comamonadaceae</taxon>
        <taxon>Rhodoferax</taxon>
    </lineage>
</organism>
<accession>A0A515DGR1</accession>
<dbReference type="PANTHER" id="PTHR10672">
    <property type="entry name" value="ADDUCIN"/>
    <property type="match status" value="1"/>
</dbReference>
<dbReference type="Pfam" id="PF00596">
    <property type="entry name" value="Aldolase_II"/>
    <property type="match status" value="1"/>
</dbReference>
<evidence type="ECO:0000313" key="4">
    <source>
        <dbReference type="Proteomes" id="UP000316798"/>
    </source>
</evidence>
<evidence type="ECO:0000259" key="2">
    <source>
        <dbReference type="SMART" id="SM01007"/>
    </source>
</evidence>
<dbReference type="KEGG" id="rhf:EUB48_00310"/>
<reference evidence="3 4" key="1">
    <citation type="submission" date="2019-01" db="EMBL/GenBank/DDBJ databases">
        <title>Genomic insights into a novel species Rhodoferax sp.</title>
        <authorList>
            <person name="Jin L."/>
        </authorList>
    </citation>
    <scope>NUCLEOTIDE SEQUENCE [LARGE SCALE GENOMIC DNA]</scope>
    <source>
        <strain evidence="3 4">CHu59-6-5</strain>
    </source>
</reference>
<dbReference type="InterPro" id="IPR001303">
    <property type="entry name" value="Aldolase_II/adducin_N"/>
</dbReference>
<sequence>MPLAEWQLRVQLAACYRVFDQLGWTELVFNHITVRVPGAQPAFLINPFGLNYDEVTARNLVKIGHDGVPLEPTPHHVNRAGFVIHSAVHGARPDAHCVMHTHTTAGMAVACKQGGLGHDDFYGAELFGDVAYHDFEGVTVHDEEGPRLVASLADKRVMVLRNHGMLVTGSNVFNAFRWMWTLQRACEVQVAADSLGGPNLPLSDEVRRASARDAKAFEPREVLERMLFVSVLRRGHVSAAALV</sequence>
<dbReference type="Gene3D" id="3.40.225.10">
    <property type="entry name" value="Class II aldolase/adducin N-terminal domain"/>
    <property type="match status" value="1"/>
</dbReference>
<dbReference type="SMART" id="SM01007">
    <property type="entry name" value="Aldolase_II"/>
    <property type="match status" value="1"/>
</dbReference>
<dbReference type="EMBL" id="CP035503">
    <property type="protein sequence ID" value="QDL39568.1"/>
    <property type="molecule type" value="Genomic_DNA"/>
</dbReference>
<protein>
    <submittedName>
        <fullName evidence="3">Class II aldolase/adducin family protein</fullName>
    </submittedName>
</protein>
<dbReference type="AlphaFoldDB" id="A0A515DGR1"/>
<dbReference type="InterPro" id="IPR051017">
    <property type="entry name" value="Aldolase-II_Adducin_sf"/>
</dbReference>
<keyword evidence="4" id="KW-1185">Reference proteome</keyword>
<comment type="similarity">
    <text evidence="1">Belongs to the aldolase class II family.</text>
</comment>
<dbReference type="NCBIfam" id="NF005451">
    <property type="entry name" value="PRK07044.1"/>
    <property type="match status" value="1"/>
</dbReference>
<proteinExistence type="inferred from homology"/>
<evidence type="ECO:0000256" key="1">
    <source>
        <dbReference type="ARBA" id="ARBA00037961"/>
    </source>
</evidence>
<evidence type="ECO:0000313" key="3">
    <source>
        <dbReference type="EMBL" id="QDL39568.1"/>
    </source>
</evidence>